<evidence type="ECO:0000313" key="4">
    <source>
        <dbReference type="EMBL" id="SFF64891.1"/>
    </source>
</evidence>
<gene>
    <name evidence="4" type="ORF">SAMN04488120_11710</name>
</gene>
<dbReference type="Pfam" id="PF00011">
    <property type="entry name" value="HSP20"/>
    <property type="match status" value="1"/>
</dbReference>
<dbReference type="STRING" id="1076937.SAMN04488120_11710"/>
<dbReference type="Proteomes" id="UP000199771">
    <property type="component" value="Unassembled WGS sequence"/>
</dbReference>
<dbReference type="AlphaFoldDB" id="A0A1I2KIG4"/>
<feature type="domain" description="SHSP" evidence="3">
    <location>
        <begin position="35"/>
        <end position="133"/>
    </location>
</feature>
<dbReference type="PROSITE" id="PS01031">
    <property type="entry name" value="SHSP"/>
    <property type="match status" value="1"/>
</dbReference>
<name>A0A1I2KIG4_9GAMM</name>
<evidence type="ECO:0000256" key="2">
    <source>
        <dbReference type="RuleBase" id="RU003616"/>
    </source>
</evidence>
<evidence type="ECO:0000313" key="5">
    <source>
        <dbReference type="Proteomes" id="UP000199771"/>
    </source>
</evidence>
<accession>A0A1I2KIG4</accession>
<keyword evidence="5" id="KW-1185">Reference proteome</keyword>
<dbReference type="EMBL" id="FOOC01000017">
    <property type="protein sequence ID" value="SFF64891.1"/>
    <property type="molecule type" value="Genomic_DNA"/>
</dbReference>
<reference evidence="4 5" key="1">
    <citation type="submission" date="2016-10" db="EMBL/GenBank/DDBJ databases">
        <authorList>
            <person name="de Groot N.N."/>
        </authorList>
    </citation>
    <scope>NUCLEOTIDE SEQUENCE [LARGE SCALE GENOMIC DNA]</scope>
    <source>
        <strain evidence="4 5">DSM 23609</strain>
    </source>
</reference>
<dbReference type="RefSeq" id="WP_234981638.1">
    <property type="nucleotide sequence ID" value="NZ_FOOC01000017.1"/>
</dbReference>
<evidence type="ECO:0000259" key="3">
    <source>
        <dbReference type="PROSITE" id="PS01031"/>
    </source>
</evidence>
<sequence length="133" mass="14807">MSHRSENPFSMWAEACALIERAERLHRAFFQPIGAASPAWEPPMDLFEAQDGFLIVVALPGVHPAQIQLLFDGTDLIVAGERRLPAESAGLALRRLEIPAGRFERRIPLPPGRFDVAEQRLADGCLTVILRRL</sequence>
<protein>
    <submittedName>
        <fullName evidence="4">Molecular chaperone IbpA, HSP20 family</fullName>
    </submittedName>
</protein>
<organism evidence="4 5">
    <name type="scientific">Fontimonas thermophila</name>
    <dbReference type="NCBI Taxonomy" id="1076937"/>
    <lineage>
        <taxon>Bacteria</taxon>
        <taxon>Pseudomonadati</taxon>
        <taxon>Pseudomonadota</taxon>
        <taxon>Gammaproteobacteria</taxon>
        <taxon>Nevskiales</taxon>
        <taxon>Nevskiaceae</taxon>
        <taxon>Fontimonas</taxon>
    </lineage>
</organism>
<comment type="similarity">
    <text evidence="1 2">Belongs to the small heat shock protein (HSP20) family.</text>
</comment>
<evidence type="ECO:0000256" key="1">
    <source>
        <dbReference type="PROSITE-ProRule" id="PRU00285"/>
    </source>
</evidence>
<dbReference type="InterPro" id="IPR002068">
    <property type="entry name" value="A-crystallin/Hsp20_dom"/>
</dbReference>
<dbReference type="Gene3D" id="2.60.40.790">
    <property type="match status" value="1"/>
</dbReference>
<dbReference type="InterPro" id="IPR008978">
    <property type="entry name" value="HSP20-like_chaperone"/>
</dbReference>
<dbReference type="CDD" id="cd06464">
    <property type="entry name" value="ACD_sHsps-like"/>
    <property type="match status" value="1"/>
</dbReference>
<proteinExistence type="inferred from homology"/>
<dbReference type="SUPFAM" id="SSF49764">
    <property type="entry name" value="HSP20-like chaperones"/>
    <property type="match status" value="1"/>
</dbReference>